<evidence type="ECO:0000259" key="1">
    <source>
        <dbReference type="Pfam" id="PF00248"/>
    </source>
</evidence>
<dbReference type="CDD" id="cd19086">
    <property type="entry name" value="AKR_AKR11C1"/>
    <property type="match status" value="1"/>
</dbReference>
<feature type="domain" description="NADP-dependent oxidoreductase" evidence="1">
    <location>
        <begin position="16"/>
        <end position="316"/>
    </location>
</feature>
<dbReference type="PANTHER" id="PTHR43312:SF1">
    <property type="entry name" value="NADP-DEPENDENT OXIDOREDUCTASE DOMAIN-CONTAINING PROTEIN"/>
    <property type="match status" value="1"/>
</dbReference>
<accession>A0A6J4TQ99</accession>
<dbReference type="AlphaFoldDB" id="A0A6J4TQ99"/>
<dbReference type="InterPro" id="IPR053135">
    <property type="entry name" value="AKR2_Oxidoreductase"/>
</dbReference>
<reference evidence="2" key="1">
    <citation type="submission" date="2020-02" db="EMBL/GenBank/DDBJ databases">
        <authorList>
            <person name="Meier V. D."/>
        </authorList>
    </citation>
    <scope>NUCLEOTIDE SEQUENCE</scope>
    <source>
        <strain evidence="2">AVDCRST_MAG79</strain>
    </source>
</reference>
<dbReference type="SUPFAM" id="SSF51430">
    <property type="entry name" value="NAD(P)-linked oxidoreductase"/>
    <property type="match status" value="1"/>
</dbReference>
<organism evidence="2">
    <name type="scientific">uncultured Thermoleophilia bacterium</name>
    <dbReference type="NCBI Taxonomy" id="1497501"/>
    <lineage>
        <taxon>Bacteria</taxon>
        <taxon>Bacillati</taxon>
        <taxon>Actinomycetota</taxon>
        <taxon>Thermoleophilia</taxon>
        <taxon>environmental samples</taxon>
    </lineage>
</organism>
<evidence type="ECO:0000313" key="2">
    <source>
        <dbReference type="EMBL" id="CAA9528326.1"/>
    </source>
</evidence>
<dbReference type="Pfam" id="PF00248">
    <property type="entry name" value="Aldo_ket_red"/>
    <property type="match status" value="1"/>
</dbReference>
<sequence>MRYRSFGTTGITASEVGFGVWTLATGWWGTHSDEDAVALLRRANELGITFFDTADTYGEGRGERLLADAFGDRDDVVVGTKFGYDIYSPWDRKGHSERPHDWTPGFVRFALEQSLQRLGRETIDVYQLHNPRLDPLRSDELFALLDDFVREGKIRTYGAALGPAIGWRDEGLWALEHRRLGTLQIIHNALEQQPGRELLEAARRRGTGVMVRVPHSSGMLEGRYTKDTVFSADDHRRHRTQAWLTEGLQKIERLEFLTASGERTLGQAALRWLLADPVVTTTLPNIYGEEQLLEFAAASDTPDLTADEVEEVKALYDAGFGLTPAAV</sequence>
<dbReference type="EMBL" id="CADCWC010000133">
    <property type="protein sequence ID" value="CAA9528326.1"/>
    <property type="molecule type" value="Genomic_DNA"/>
</dbReference>
<proteinExistence type="predicted"/>
<name>A0A6J4TQ99_9ACTN</name>
<dbReference type="PANTHER" id="PTHR43312">
    <property type="entry name" value="D-THREO-ALDOSE 1-DEHYDROGENASE"/>
    <property type="match status" value="1"/>
</dbReference>
<dbReference type="InterPro" id="IPR023210">
    <property type="entry name" value="NADP_OxRdtase_dom"/>
</dbReference>
<dbReference type="Gene3D" id="3.20.20.100">
    <property type="entry name" value="NADP-dependent oxidoreductase domain"/>
    <property type="match status" value="1"/>
</dbReference>
<gene>
    <name evidence="2" type="ORF">AVDCRST_MAG79-697</name>
</gene>
<dbReference type="InterPro" id="IPR036812">
    <property type="entry name" value="NAD(P)_OxRdtase_dom_sf"/>
</dbReference>
<protein>
    <submittedName>
        <fullName evidence="2">General stress protein 69</fullName>
    </submittedName>
</protein>